<protein>
    <submittedName>
        <fullName evidence="6">Ketoacyl-ACP synthase III</fullName>
    </submittedName>
</protein>
<dbReference type="PANTHER" id="PTHR34069:SF2">
    <property type="entry name" value="BETA-KETOACYL-[ACYL-CARRIER-PROTEIN] SYNTHASE III"/>
    <property type="match status" value="1"/>
</dbReference>
<dbReference type="Proteomes" id="UP001500888">
    <property type="component" value="Unassembled WGS sequence"/>
</dbReference>
<proteinExistence type="predicted"/>
<feature type="transmembrane region" description="Helical" evidence="3">
    <location>
        <begin position="315"/>
        <end position="336"/>
    </location>
</feature>
<keyword evidence="1" id="KW-0808">Transferase</keyword>
<name>A0ABP7IWN2_9ACTN</name>
<dbReference type="PANTHER" id="PTHR34069">
    <property type="entry name" value="3-OXOACYL-[ACYL-CARRIER-PROTEIN] SYNTHASE 3"/>
    <property type="match status" value="1"/>
</dbReference>
<gene>
    <name evidence="6" type="ORF">GCM10022226_56070</name>
</gene>
<keyword evidence="3" id="KW-1133">Transmembrane helix</keyword>
<dbReference type="EMBL" id="BAAAZR010000027">
    <property type="protein sequence ID" value="GAA3828113.1"/>
    <property type="molecule type" value="Genomic_DNA"/>
</dbReference>
<dbReference type="NCBIfam" id="NF006829">
    <property type="entry name" value="PRK09352.1"/>
    <property type="match status" value="1"/>
</dbReference>
<accession>A0ABP7IWN2</accession>
<dbReference type="InterPro" id="IPR013747">
    <property type="entry name" value="ACP_syn_III_C"/>
</dbReference>
<comment type="caution">
    <text evidence="6">The sequence shown here is derived from an EMBL/GenBank/DDBJ whole genome shotgun (WGS) entry which is preliminary data.</text>
</comment>
<dbReference type="CDD" id="cd00830">
    <property type="entry name" value="KAS_III"/>
    <property type="match status" value="1"/>
</dbReference>
<evidence type="ECO:0000259" key="5">
    <source>
        <dbReference type="Pfam" id="PF08545"/>
    </source>
</evidence>
<organism evidence="6 7">
    <name type="scientific">Sphaerisporangium flaviroseum</name>
    <dbReference type="NCBI Taxonomy" id="509199"/>
    <lineage>
        <taxon>Bacteria</taxon>
        <taxon>Bacillati</taxon>
        <taxon>Actinomycetota</taxon>
        <taxon>Actinomycetes</taxon>
        <taxon>Streptosporangiales</taxon>
        <taxon>Streptosporangiaceae</taxon>
        <taxon>Sphaerisporangium</taxon>
    </lineage>
</organism>
<feature type="domain" description="Beta-ketoacyl-[acyl-carrier-protein] synthase III N-terminal" evidence="5">
    <location>
        <begin position="117"/>
        <end position="195"/>
    </location>
</feature>
<dbReference type="Pfam" id="PF08545">
    <property type="entry name" value="ACP_syn_III"/>
    <property type="match status" value="1"/>
</dbReference>
<evidence type="ECO:0000256" key="1">
    <source>
        <dbReference type="ARBA" id="ARBA00022679"/>
    </source>
</evidence>
<sequence length="338" mass="35537">MTVRMSAPTIGNAVGILSTGSYVPKEEISNEEVAERVGVDSEWIERKTQIISRRYAAPTEAASDLATKAARRALDAAGVPAEALDYIIVSTGTGDSPQPPTAYLVQDALDAHNAACLDISAACSGFVYGMELARGLLVSRPDALILIVAAEVYSRFADFSDRRTSVLLGDGAGAAIVGSVPAPYGLLGVELVSRGDAHALIRIEAGGSRMPASRDTVETGGHYVKMNGRGVSEFVLEHVPPVLERLVERAGLRLDQVRHFVPHQPNGVLLSRLSDASGLVNARTHRTVERYANMGSASVAVTLDEASTDFRDGDLVLIAGFGGGMAVGACLVRWAVAA</sequence>
<dbReference type="SUPFAM" id="SSF53901">
    <property type="entry name" value="Thiolase-like"/>
    <property type="match status" value="1"/>
</dbReference>
<dbReference type="Pfam" id="PF08541">
    <property type="entry name" value="ACP_syn_III_C"/>
    <property type="match status" value="1"/>
</dbReference>
<feature type="domain" description="Beta-ketoacyl-[acyl-carrier-protein] synthase III C-terminal" evidence="4">
    <location>
        <begin position="248"/>
        <end position="334"/>
    </location>
</feature>
<evidence type="ECO:0000313" key="6">
    <source>
        <dbReference type="EMBL" id="GAA3828113.1"/>
    </source>
</evidence>
<evidence type="ECO:0000313" key="7">
    <source>
        <dbReference type="Proteomes" id="UP001500888"/>
    </source>
</evidence>
<keyword evidence="3" id="KW-0472">Membrane</keyword>
<evidence type="ECO:0000256" key="2">
    <source>
        <dbReference type="ARBA" id="ARBA00023315"/>
    </source>
</evidence>
<keyword evidence="2" id="KW-0012">Acyltransferase</keyword>
<dbReference type="InterPro" id="IPR013751">
    <property type="entry name" value="ACP_syn_III_N"/>
</dbReference>
<evidence type="ECO:0000256" key="3">
    <source>
        <dbReference type="SAM" id="Phobius"/>
    </source>
</evidence>
<evidence type="ECO:0000259" key="4">
    <source>
        <dbReference type="Pfam" id="PF08541"/>
    </source>
</evidence>
<reference evidence="7" key="1">
    <citation type="journal article" date="2019" name="Int. J. Syst. Evol. Microbiol.">
        <title>The Global Catalogue of Microorganisms (GCM) 10K type strain sequencing project: providing services to taxonomists for standard genome sequencing and annotation.</title>
        <authorList>
            <consortium name="The Broad Institute Genomics Platform"/>
            <consortium name="The Broad Institute Genome Sequencing Center for Infectious Disease"/>
            <person name="Wu L."/>
            <person name="Ma J."/>
        </authorList>
    </citation>
    <scope>NUCLEOTIDE SEQUENCE [LARGE SCALE GENOMIC DNA]</scope>
    <source>
        <strain evidence="7">JCM 16908</strain>
    </source>
</reference>
<keyword evidence="3" id="KW-0812">Transmembrane</keyword>
<dbReference type="Gene3D" id="3.40.47.10">
    <property type="match status" value="1"/>
</dbReference>
<dbReference type="InterPro" id="IPR016039">
    <property type="entry name" value="Thiolase-like"/>
</dbReference>
<keyword evidence="7" id="KW-1185">Reference proteome</keyword>